<dbReference type="EMBL" id="VGIR01000168">
    <property type="protein sequence ID" value="MBM3332909.1"/>
    <property type="molecule type" value="Genomic_DNA"/>
</dbReference>
<gene>
    <name evidence="2" type="ORF">FJY68_13850</name>
</gene>
<feature type="chain" id="PRO_5037659183" evidence="1">
    <location>
        <begin position="43"/>
        <end position="817"/>
    </location>
</feature>
<evidence type="ECO:0000313" key="2">
    <source>
        <dbReference type="EMBL" id="MBM3332909.1"/>
    </source>
</evidence>
<dbReference type="InterPro" id="IPR011048">
    <property type="entry name" value="Haem_d1_sf"/>
</dbReference>
<dbReference type="PANTHER" id="PTHR47197">
    <property type="entry name" value="PROTEIN NIRF"/>
    <property type="match status" value="1"/>
</dbReference>
<evidence type="ECO:0000313" key="3">
    <source>
        <dbReference type="Proteomes" id="UP000779900"/>
    </source>
</evidence>
<accession>A0A938BUD5</accession>
<reference evidence="2" key="1">
    <citation type="submission" date="2019-03" db="EMBL/GenBank/DDBJ databases">
        <title>Lake Tanganyika Metagenome-Assembled Genomes (MAGs).</title>
        <authorList>
            <person name="Tran P."/>
        </authorList>
    </citation>
    <scope>NUCLEOTIDE SEQUENCE</scope>
    <source>
        <strain evidence="2">K_DeepCast_150m_m2_040</strain>
    </source>
</reference>
<sequence>MTRGTKDRVRGRYSIPTIRAAKAKVLLRALALGSLLAMPTHAQYLETTIDLCPGGVGSVLQLDCIAVNPATHTVYVGGDGWVAVVDGAGLSFEKRIQVDSRCRALVYVPAKNKLYVAGWGSPPDSVVYVIDCGTNEVLSRVRVGLRPHALCYDWLDNKVYCANYSSNTVSAIDVSGDSVVATIQVDSQPRALCFNPVDRKVYCANFKSASVTVIGATMDTVVATVNVGNGPVSFCHNSRDNKVYCGRGYLSGHFTVIDGAADTVLATLQVGGEQNSIAYSPLTGRVYCTNEGAIVVIDGAGDSIRGSSAGGYPWQSVLCNPANGKLYAATDDGRMGVIDGVTDSLLAVFILPDDSRRLAVDPTLNRVYGAYVNTPSVACVDGAGDSLLAVVRTGVKPFKICYNPVEDKLYTVNRDNCGSVSVVDAATNSLLSTIPMHGYPWEAACDSANDKVFVSLRSGHGGDSGVVVIDCRADAVEAVASVWDDPTRLLDYHHEPDRECAPNSKVYCSQVRLKRHSVAVIDARTDSVLTTIPFNWGAPYKMAVNHSYDKLYVANYDGNQLAIISSATDSVVKLVQVYAGPGFTIHYNPAAEKLYASTNGMYCGYVTIVSGRDDSIIRVLETPFIGMACQSPAKPDVFMYGTEGVFVIDGLGDSVLTRISTPNPQYSLAMECDIGHDKVYCSVDSTVVIIDALTYRVTRTIRVGQYPGDMVWVPRHSRMFVANMRSSSISVIRDTPLAVEEQRAVATEPSPPTVVRRSVPLRSATTGDICDVSGRRLKVLNPGANNIGHLAPGVYFVREELPASSHKPAVRKVVLTK</sequence>
<dbReference type="Gene3D" id="2.130.10.10">
    <property type="entry name" value="YVTN repeat-like/Quinoprotein amine dehydrogenase"/>
    <property type="match status" value="4"/>
</dbReference>
<proteinExistence type="predicted"/>
<dbReference type="SUPFAM" id="SSF51004">
    <property type="entry name" value="C-terminal (heme d1) domain of cytochrome cd1-nitrite reductase"/>
    <property type="match status" value="3"/>
</dbReference>
<dbReference type="InterPro" id="IPR051200">
    <property type="entry name" value="Host-pathogen_enzymatic-act"/>
</dbReference>
<protein>
    <submittedName>
        <fullName evidence="2">YncE family protein</fullName>
    </submittedName>
</protein>
<feature type="signal peptide" evidence="1">
    <location>
        <begin position="1"/>
        <end position="42"/>
    </location>
</feature>
<dbReference type="InterPro" id="IPR015943">
    <property type="entry name" value="WD40/YVTN_repeat-like_dom_sf"/>
</dbReference>
<name>A0A938BUD5_UNCW3</name>
<evidence type="ECO:0000256" key="1">
    <source>
        <dbReference type="SAM" id="SignalP"/>
    </source>
</evidence>
<dbReference type="NCBIfam" id="TIGR02276">
    <property type="entry name" value="beta_rpt_yvtn"/>
    <property type="match status" value="3"/>
</dbReference>
<dbReference type="PANTHER" id="PTHR47197:SF3">
    <property type="entry name" value="DIHYDRO-HEME D1 DEHYDROGENASE"/>
    <property type="match status" value="1"/>
</dbReference>
<organism evidence="2 3">
    <name type="scientific">candidate division WOR-3 bacterium</name>
    <dbReference type="NCBI Taxonomy" id="2052148"/>
    <lineage>
        <taxon>Bacteria</taxon>
        <taxon>Bacteria division WOR-3</taxon>
    </lineage>
</organism>
<dbReference type="AlphaFoldDB" id="A0A938BUD5"/>
<keyword evidence="1" id="KW-0732">Signal</keyword>
<dbReference type="InterPro" id="IPR011964">
    <property type="entry name" value="YVTN_b-propeller_repeat"/>
</dbReference>
<dbReference type="Proteomes" id="UP000779900">
    <property type="component" value="Unassembled WGS sequence"/>
</dbReference>
<comment type="caution">
    <text evidence="2">The sequence shown here is derived from an EMBL/GenBank/DDBJ whole genome shotgun (WGS) entry which is preliminary data.</text>
</comment>